<organism evidence="2 3">
    <name type="scientific">Flammeovirga kamogawensis</name>
    <dbReference type="NCBI Taxonomy" id="373891"/>
    <lineage>
        <taxon>Bacteria</taxon>
        <taxon>Pseudomonadati</taxon>
        <taxon>Bacteroidota</taxon>
        <taxon>Cytophagia</taxon>
        <taxon>Cytophagales</taxon>
        <taxon>Flammeovirgaceae</taxon>
        <taxon>Flammeovirga</taxon>
    </lineage>
</organism>
<accession>A0ABX8GWZ5</accession>
<feature type="signal peptide" evidence="1">
    <location>
        <begin position="1"/>
        <end position="22"/>
    </location>
</feature>
<protein>
    <submittedName>
        <fullName evidence="2">Uncharacterized protein</fullName>
    </submittedName>
</protein>
<dbReference type="EMBL" id="CP076128">
    <property type="protein sequence ID" value="QWG08051.1"/>
    <property type="molecule type" value="Genomic_DNA"/>
</dbReference>
<name>A0ABX8GWZ5_9BACT</name>
<evidence type="ECO:0000256" key="1">
    <source>
        <dbReference type="SAM" id="SignalP"/>
    </source>
</evidence>
<proteinExistence type="predicted"/>
<evidence type="ECO:0000313" key="2">
    <source>
        <dbReference type="EMBL" id="QWG08051.1"/>
    </source>
</evidence>
<keyword evidence="1" id="KW-0732">Signal</keyword>
<keyword evidence="3" id="KW-1185">Reference proteome</keyword>
<dbReference type="RefSeq" id="WP_144075435.1">
    <property type="nucleotide sequence ID" value="NZ_CP076128.1"/>
</dbReference>
<dbReference type="Proteomes" id="UP000682802">
    <property type="component" value="Chromosome 1"/>
</dbReference>
<reference evidence="2 3" key="1">
    <citation type="submission" date="2021-05" db="EMBL/GenBank/DDBJ databases">
        <title>Comparative genomic studies on the polysaccharide-degrading batcterial strains of the Flammeovirga genus.</title>
        <authorList>
            <person name="Zewei F."/>
            <person name="Zheng Z."/>
            <person name="Yu L."/>
            <person name="Ruyue G."/>
            <person name="Yanhong M."/>
            <person name="Yuanyuan C."/>
            <person name="Jingyan G."/>
            <person name="Wenjun H."/>
        </authorList>
    </citation>
    <scope>NUCLEOTIDE SEQUENCE [LARGE SCALE GENOMIC DNA]</scope>
    <source>
        <strain evidence="2 3">YS10</strain>
    </source>
</reference>
<feature type="chain" id="PRO_5046956314" evidence="1">
    <location>
        <begin position="23"/>
        <end position="248"/>
    </location>
</feature>
<evidence type="ECO:0000313" key="3">
    <source>
        <dbReference type="Proteomes" id="UP000682802"/>
    </source>
</evidence>
<gene>
    <name evidence="2" type="ORF">KM029_03695</name>
</gene>
<sequence length="248" mass="28969">MKNLIYSFIVLLILSNYNSTNAQNFESTEELKNYYKENAESLPSPQNGWFEAWVIMPSEEEFEHHTDGEVQNARVFVQDGEVLKVFYDNDSYLESVYTISDVKNGKAKFQKVFLDINHDLTEVFSAYTHTVIFKDHKAEVETPLAAGDNIGNVVFYSNSKKIQKQGFFVFVRNKITEEYDFIGYLNKKYDESKEALDEIALQIPMKKGDYEIFSVQNKIQFNRRMPMNKHEIDFMEEASHQIELVAKK</sequence>